<evidence type="ECO:0000313" key="3">
    <source>
        <dbReference type="EMBL" id="BAM42021.1"/>
    </source>
</evidence>
<dbReference type="OMA" id="FNYYVKL"/>
<feature type="region of interest" description="Disordered" evidence="2">
    <location>
        <begin position="2298"/>
        <end position="2334"/>
    </location>
</feature>
<proteinExistence type="predicted"/>
<evidence type="ECO:0000256" key="1">
    <source>
        <dbReference type="PROSITE-ProRule" id="PRU00103"/>
    </source>
</evidence>
<dbReference type="eggNOG" id="ENOG502QX56">
    <property type="taxonomic scope" value="Eukaryota"/>
</dbReference>
<feature type="repeat" description="HEAT" evidence="1">
    <location>
        <begin position="2691"/>
        <end position="2724"/>
    </location>
</feature>
<dbReference type="EMBL" id="AP011949">
    <property type="protein sequence ID" value="BAM42021.1"/>
    <property type="molecule type" value="Genomic_DNA"/>
</dbReference>
<dbReference type="RefSeq" id="XP_009692322.1">
    <property type="nucleotide sequence ID" value="XM_009694027.1"/>
</dbReference>
<accession>J4C4E0</accession>
<protein>
    <submittedName>
        <fullName evidence="3">HEAT repeat containing protein</fullName>
    </submittedName>
</protein>
<dbReference type="OrthoDB" id="361818at2759"/>
<reference evidence="3 4" key="1">
    <citation type="journal article" date="2012" name="MBio">
        <title>Comparative genome analysis of three eukaryotic parasites with differing abilities to transform leukocytes reveals key mediators of Theileria-induced leukocyte transformation.</title>
        <authorList>
            <person name="Hayashida K."/>
            <person name="Hara Y."/>
            <person name="Abe T."/>
            <person name="Yamasaki C."/>
            <person name="Toyoda A."/>
            <person name="Kosuge T."/>
            <person name="Suzuki Y."/>
            <person name="Sato Y."/>
            <person name="Kawashima S."/>
            <person name="Katayama T."/>
            <person name="Wakaguri H."/>
            <person name="Inoue N."/>
            <person name="Homma K."/>
            <person name="Tada-Umezaki M."/>
            <person name="Yagi Y."/>
            <person name="Fujii Y."/>
            <person name="Habara T."/>
            <person name="Kanehisa M."/>
            <person name="Watanabe H."/>
            <person name="Ito K."/>
            <person name="Gojobori T."/>
            <person name="Sugawara H."/>
            <person name="Imanishi T."/>
            <person name="Weir W."/>
            <person name="Gardner M."/>
            <person name="Pain A."/>
            <person name="Shiels B."/>
            <person name="Hattori M."/>
            <person name="Nene V."/>
            <person name="Sugimoto C."/>
        </authorList>
    </citation>
    <scope>NUCLEOTIDE SEQUENCE [LARGE SCALE GENOMIC DNA]</scope>
    <source>
        <strain evidence="3 4">Shintoku</strain>
    </source>
</reference>
<gene>
    <name evidence="3" type="ORF">TOT_040000397</name>
</gene>
<evidence type="ECO:0000313" key="4">
    <source>
        <dbReference type="Proteomes" id="UP000003786"/>
    </source>
</evidence>
<evidence type="ECO:0000256" key="2">
    <source>
        <dbReference type="SAM" id="MobiDB-lite"/>
    </source>
</evidence>
<feature type="compositionally biased region" description="Low complexity" evidence="2">
    <location>
        <begin position="2316"/>
        <end position="2331"/>
    </location>
</feature>
<sequence>MIWNLKYLSSLRDDRSKNLKRFISHYKSNIKWNNIEVSKAWDYFLSINNQFVECESLFSEIIHGSSFLSLDKSNDEEEDHELKSVILDKPKDIDFLTSNELDDLNRLIRTFIDLSVPYFMTREFEHLIDYLIYKYNIAVTFSEYLIVAYIQYNYSEYYCKLLSLFNIRNESTFHSFYNEIKTASMNFTEHKYITSNVVFSGIAKNFIFYKQVSSCYDRLARVCAVNTNIVSFLNAVNLHYVVVNSKVMDNNEIRYVVNMIKEALSMEQVGEYTSSYLCVLITAFTHIQFTLVVQRELIASLKGILAIMRDLDALKIDHLVVFKYIVMSIHLTLQYQKQTLDKLPQDITNSIIGILQKHESVNIVLNNLKKIKGLNLSRTINVIINSLVSATLGNTDIQKDLTVYGNKSKIQAMDKITFFLEFVNESFDSSCMKMIVFNLIDEVNRISSHFRSHGESIIEFDESRMIVKINSDHKFGSTLLIIEQMFKVVKKINPTVLEYTIMEYVNRLSFEMIQDQMEVIMYIFRSLSEDIVFRMVILLNKYSDSSSDYKCYVKKVYNGVGGIKMMLNMFGLIDYKMSNIYKDDRIFTSLVEFIVSMYTKTDSHSAELNRLVFNFINNSMDDEGLSKKLESEDRFWKSVPVKIATDALEYHIQSLIDKVDRSFKYDTEDKVNFETVDFKVIWTKDYQLIFDKYISHISNSKEIERIFKVCNLIVKNNKESIFDNDEIHISKSLRMFIRFLILLIGNKKVDFDKEINYLLEYTHGISNQLLFDLNELIQINIDVVNVLTKDILNNNNITDVENEDGNEYSDDYYGYISSSNRIIFNIFSTLYYQYETLEFTCKSDENVELLHSQFVIIRDLVIKYVSYNVDKQNIKQYVIDFYKFMMCKYESMLMMNYNQFNELLVIKSMETILVNKQLKSFFIQTFSELLTSTNFKLCTNTNSHSQIINSIIDLLRITSTKSSSVSFSITYYTDNNDRLIFEVNVPMKYKHKHVNVDFVNLIRDSHIKNLISDNTKIMKNFDINYSNDITNGLLNRKYNRSIALFDTLNDELIDGSIEVILSIFKMNKNYELYGHILMDVVINTLELIFDTSFKYSTKMLKMLIELGRFCQNTKLHLSELEMPIPYSKHIENKSHYKYKVDIKYDIKMLLNRVLTSNTKVETIDNFSNVISEYLTNDEDFFNLLISKVFITSNAVYNMDFYQKLCSMMGDCDHELDLLFTFLEGLTRDLYNLLNGDSKDVEFIVRSFQEVFTRCSLLMLALSKMNKLKSNNNLVKYVEHCAHLLNICTMFKSITKDVNNKFDGSIEYNNEISEISIMVNNSFITFEKVPFVLLYSLNKQTIWILPIKSRNRFYYSFALYYNELKPNYLSTLIKHMFDISGVDDKVVLGFVYNIFSSCYSEEVLVYIINSIKSLKTYDILIYMIKKNINIDISVKISLVCKIVNNVLVSTEMENKKIQLFLFGHMNDLIDVYLKIICDYTNNKTGNQTNDFYGKLVDTKLDNELKSLNKYLDQNNDDDVKKYKLQEKFIQHINNKRFKHKIIQIDDDLIISLLTLILNLLNAMIDNIYRMDLDNMNAMNKMYNKLYHNICTLINHTIIKIGHSYKLMTKLINNLIVCSIKMTIDSTSISSEQKIRATVIVTINNILAVGTSGFNGELVEMLIDENKVSFPDENISVSWMSYLIYLYFICINSRVYDISMTKGNVLLNNENVDDLFYSRYSKISNILNAYDHWINILYTLIWIHQVMEFDPFNKQGLQINKFKGYESCNMTRTNKNRAENIDYYLGIQLYGYVSYYIRNNRKLNINIDVAFFNDRKSENRRIYTEFNELLYSLLSSMVLYKYYDDIKDNKHVKSNELNTIETNSDVVSLINVISSSILHIFNMNQHGGFNIHIFGTLNAMFENILEEKLKSIESYENVWDNITSNDGNYHYHLRIVSTLMSIQNNFMSSTKLKDNSIKLKYEREFEKLHDISSRILFDMFKYSEKKYMNNQNEYLFNEISQMKADVWEYIVNIPPKSVDSFIQILENSFELVKNHHQNNGKVLWSYLDMIYSLKVLIKMCVASDQQKRNSDGGKNIGNFIKQVGVNEDKQIGGIETTKLIGAIEISDSCSLNYGSQKGDLYANISNFGSCYKVDTNKMMSTIKKFKEVYEQLLLPKILVGDFVNKILLLFLLMSHKYCKSLLNKEFYEFSLNIIINYNVKSSTSNIMIFDDEDDIIQYGFKEYLALNIGECVNLITESSTRRFKYFNTDLLVSIALYYTGIKIDIKVLIRSIYSVYTLETDSVVHNTICSNETSVTKKTKRSSDFKNKKTSRSLKVKNVTSSSTPNSNTNVSVSEERAESKSDRYESIVYKLTILLLSLSYNIKYKNPKSKYIEDLNDIYFIVINFYSKWSYKILFGESSIDSFKEYNRSHFSIEDTVEASRKMSTSFFIKKTPIELISHFERSFISFILRYFGLISSNKLLDVLEKQSKMTTLKDEFSSNDNTKHIIESDLKNRILFIVILSSLHEYGNLGATNLIMTRLYQQLEDISAYSMSEARFNRTSVEKVSYHRHNFEHELSFDNTWTWFNNCRFMLELIHKSIDTWNAQRGVVPDVIVNSWVKIIKQIIALFDLLPINADIEVDNVTTAFSKSLENTMRSLVNGFITQDDKIVKLESCLSDQLQTKTLNVKIGSLVIMKKLWDDLGINLSVTIKNVMPIIGELVDDENDIVRRLALKLDEKVKEVLYQS</sequence>
<dbReference type="VEuPathDB" id="PiroplasmaDB:TOT_040000397"/>
<dbReference type="KEGG" id="tot:TOT_040000397"/>
<keyword evidence="4" id="KW-1185">Reference proteome</keyword>
<dbReference type="InterPro" id="IPR021133">
    <property type="entry name" value="HEAT_type_2"/>
</dbReference>
<dbReference type="GeneID" id="20716463"/>
<dbReference type="Proteomes" id="UP000003786">
    <property type="component" value="Chromosome 4"/>
</dbReference>
<dbReference type="PROSITE" id="PS50077">
    <property type="entry name" value="HEAT_REPEAT"/>
    <property type="match status" value="1"/>
</dbReference>
<name>J4C4E0_THEOR</name>
<organism evidence="3 4">
    <name type="scientific">Theileria orientalis strain Shintoku</name>
    <dbReference type="NCBI Taxonomy" id="869250"/>
    <lineage>
        <taxon>Eukaryota</taxon>
        <taxon>Sar</taxon>
        <taxon>Alveolata</taxon>
        <taxon>Apicomplexa</taxon>
        <taxon>Aconoidasida</taxon>
        <taxon>Piroplasmida</taxon>
        <taxon>Theileriidae</taxon>
        <taxon>Theileria</taxon>
    </lineage>
</organism>